<dbReference type="Pfam" id="PF01142">
    <property type="entry name" value="TruD"/>
    <property type="match status" value="1"/>
</dbReference>
<accession>A0A2P7ZUQ0</accession>
<dbReference type="GO" id="GO:0003723">
    <property type="term" value="F:RNA binding"/>
    <property type="evidence" value="ECO:0007669"/>
    <property type="project" value="InterPro"/>
</dbReference>
<dbReference type="OrthoDB" id="447290at2759"/>
<dbReference type="InterPro" id="IPR042214">
    <property type="entry name" value="TruD_catalytic"/>
</dbReference>
<feature type="region of interest" description="Disordered" evidence="4">
    <location>
        <begin position="167"/>
        <end position="191"/>
    </location>
</feature>
<dbReference type="Pfam" id="PF23943">
    <property type="entry name" value="PUS7L_N"/>
    <property type="match status" value="1"/>
</dbReference>
<dbReference type="PIRSF" id="PIRSF037016">
    <property type="entry name" value="Pseudouridin_synth_euk_prd"/>
    <property type="match status" value="1"/>
</dbReference>
<evidence type="ECO:0000256" key="3">
    <source>
        <dbReference type="ARBA" id="ARBA00023235"/>
    </source>
</evidence>
<dbReference type="InterPro" id="IPR020103">
    <property type="entry name" value="PsdUridine_synth_cat_dom_sf"/>
</dbReference>
<dbReference type="GO" id="GO:0008033">
    <property type="term" value="P:tRNA processing"/>
    <property type="evidence" value="ECO:0007669"/>
    <property type="project" value="UniProtKB-KW"/>
</dbReference>
<dbReference type="InterPro" id="IPR011760">
    <property type="entry name" value="PsdUridine_synth_TruD_insert"/>
</dbReference>
<reference evidence="6 7" key="1">
    <citation type="submission" date="2017-05" db="EMBL/GenBank/DDBJ databases">
        <title>Draft genome sequence of Elsinoe australis.</title>
        <authorList>
            <person name="Cheng Q."/>
        </authorList>
    </citation>
    <scope>NUCLEOTIDE SEQUENCE [LARGE SCALE GENOMIC DNA]</scope>
    <source>
        <strain evidence="6 7">NL1</strain>
    </source>
</reference>
<dbReference type="InterPro" id="IPR001656">
    <property type="entry name" value="PsdUridine_synth_TruD"/>
</dbReference>
<gene>
    <name evidence="6" type="ORF">B9Z65_3206</name>
</gene>
<organism evidence="6 7">
    <name type="scientific">Elsinoe australis</name>
    <dbReference type="NCBI Taxonomy" id="40998"/>
    <lineage>
        <taxon>Eukaryota</taxon>
        <taxon>Fungi</taxon>
        <taxon>Dikarya</taxon>
        <taxon>Ascomycota</taxon>
        <taxon>Pezizomycotina</taxon>
        <taxon>Dothideomycetes</taxon>
        <taxon>Dothideomycetidae</taxon>
        <taxon>Myriangiales</taxon>
        <taxon>Elsinoaceae</taxon>
        <taxon>Elsinoe</taxon>
    </lineage>
</organism>
<name>A0A2P7ZUQ0_9PEZI</name>
<dbReference type="Proteomes" id="UP000243723">
    <property type="component" value="Unassembled WGS sequence"/>
</dbReference>
<dbReference type="GO" id="GO:0001522">
    <property type="term" value="P:pseudouridine synthesis"/>
    <property type="evidence" value="ECO:0007669"/>
    <property type="project" value="InterPro"/>
</dbReference>
<comment type="similarity">
    <text evidence="1">Belongs to the pseudouridine synthase TruD family.</text>
</comment>
<dbReference type="PROSITE" id="PS50984">
    <property type="entry name" value="TRUD"/>
    <property type="match status" value="1"/>
</dbReference>
<evidence type="ECO:0000256" key="2">
    <source>
        <dbReference type="ARBA" id="ARBA00022694"/>
    </source>
</evidence>
<dbReference type="EMBL" id="NHZQ01000121">
    <property type="protein sequence ID" value="PSK51939.1"/>
    <property type="molecule type" value="Genomic_DNA"/>
</dbReference>
<feature type="region of interest" description="Disordered" evidence="4">
    <location>
        <begin position="101"/>
        <end position="138"/>
    </location>
</feature>
<feature type="domain" description="TRUD" evidence="5">
    <location>
        <begin position="375"/>
        <end position="648"/>
    </location>
</feature>
<dbReference type="InterPro" id="IPR020119">
    <property type="entry name" value="PsdUridine_synth_TruD_CS"/>
</dbReference>
<dbReference type="STRING" id="40998.A0A2P7ZUQ0"/>
<dbReference type="AlphaFoldDB" id="A0A2P7ZUQ0"/>
<feature type="compositionally biased region" description="Basic and acidic residues" evidence="4">
    <location>
        <begin position="1"/>
        <end position="23"/>
    </location>
</feature>
<evidence type="ECO:0000313" key="7">
    <source>
        <dbReference type="Proteomes" id="UP000243723"/>
    </source>
</evidence>
<dbReference type="CDD" id="cd02576">
    <property type="entry name" value="PseudoU_synth_ScPUS7"/>
    <property type="match status" value="1"/>
</dbReference>
<dbReference type="PROSITE" id="PS01268">
    <property type="entry name" value="UPF0024"/>
    <property type="match status" value="1"/>
</dbReference>
<dbReference type="PANTHER" id="PTHR13326">
    <property type="entry name" value="TRNA PSEUDOURIDINE SYNTHASE D"/>
    <property type="match status" value="1"/>
</dbReference>
<keyword evidence="7" id="KW-1185">Reference proteome</keyword>
<dbReference type="SUPFAM" id="SSF55120">
    <property type="entry name" value="Pseudouridine synthase"/>
    <property type="match status" value="1"/>
</dbReference>
<dbReference type="GO" id="GO:0005634">
    <property type="term" value="C:nucleus"/>
    <property type="evidence" value="ECO:0007669"/>
    <property type="project" value="TreeGrafter"/>
</dbReference>
<proteinExistence type="inferred from homology"/>
<dbReference type="PANTHER" id="PTHR13326:SF21">
    <property type="entry name" value="PSEUDOURIDYLATE SYNTHASE PUS7L"/>
    <property type="match status" value="1"/>
</dbReference>
<keyword evidence="3" id="KW-0413">Isomerase</keyword>
<feature type="region of interest" description="Disordered" evidence="4">
    <location>
        <begin position="1"/>
        <end position="47"/>
    </location>
</feature>
<evidence type="ECO:0000256" key="1">
    <source>
        <dbReference type="ARBA" id="ARBA00007953"/>
    </source>
</evidence>
<evidence type="ECO:0000313" key="6">
    <source>
        <dbReference type="EMBL" id="PSK51939.1"/>
    </source>
</evidence>
<feature type="compositionally biased region" description="Basic and acidic residues" evidence="4">
    <location>
        <begin position="101"/>
        <end position="133"/>
    </location>
</feature>
<dbReference type="NCBIfam" id="TIGR00094">
    <property type="entry name" value="tRNA_TruD_broad"/>
    <property type="match status" value="1"/>
</dbReference>
<comment type="caution">
    <text evidence="6">The sequence shown here is derived from an EMBL/GenBank/DDBJ whole genome shotgun (WGS) entry which is preliminary data.</text>
</comment>
<keyword evidence="2" id="KW-0819">tRNA processing</keyword>
<sequence length="728" mass="82142">MAEEEHPRKRVRLEDETLEKEAEASEGANHTRPSQSAVRQKAAEDQLEQESKFGVTAFVSWTPGFSCILKQRFTDFLVSETDLSGKVAHLEAPVKIKKDNAKTIPEKAEVKKQDEEPKEEKPSEPASKTENEASHTVSPEILAELESIFGKDTVAAMQDLYSKILAQPDRKPRDLPQHTSEPIQDKQQRTDAHVAVRKVFQGRIETVTGDDNRIMIKAGAAPRKGYRQLPQRGDGPITKGKVGWDELGGEYLHFTLYKENKDTMEVLYFIASQMKMHVKNFQFAGTKDRRGVTAQRVSAYRVTKERLEGFNSKLRGARLSSFEYRKEGLQLGDLQGNEFTIALRECEVLGQSTGTSENDFDQAISSAVSAFRVNGYINYYGLQRFGSYNVSTDEVGKRMLQGDLKGAVDGILAYSDELLDQNKGNGVHGSKVSQDDLLRAEAIDAWNKTHKTGKAVDKLPRKFSAENALIRHLGFVNRDSGRQERLEDWQGALMQIPRNLRLMYVHAYQSLVWNVAAGRRHELYGGKVVEGDLVIINKNDSTNGNDAKEDVDDEGEVIIRPSGEDSATAVEDKFERARPLSKEEAESGKYTIFDIVMPQPGYDVEYPANAVGEFYKEFMAKQQLDPHNMRRKWRDISLSGSYRKVYLRPEKVSYEVRHYTQDDEQLILTDMDRLNGKTDLEMQDAGNGERKRALIVRMQLGSSQYATMALRELTKGGALAFKPDYSGR</sequence>
<dbReference type="InterPro" id="IPR056963">
    <property type="entry name" value="PUS7L_N"/>
</dbReference>
<dbReference type="GO" id="GO:0009982">
    <property type="term" value="F:pseudouridine synthase activity"/>
    <property type="evidence" value="ECO:0007669"/>
    <property type="project" value="InterPro"/>
</dbReference>
<evidence type="ECO:0000256" key="4">
    <source>
        <dbReference type="SAM" id="MobiDB-lite"/>
    </source>
</evidence>
<evidence type="ECO:0000259" key="5">
    <source>
        <dbReference type="PROSITE" id="PS50984"/>
    </source>
</evidence>
<protein>
    <recommendedName>
        <fullName evidence="5">TRUD domain-containing protein</fullName>
    </recommendedName>
</protein>
<dbReference type="Gene3D" id="3.30.2350.20">
    <property type="entry name" value="TruD, catalytic domain"/>
    <property type="match status" value="2"/>
</dbReference>